<accession>A0AAN7Q5I4</accession>
<dbReference type="PANTHER" id="PTHR33257">
    <property type="entry name" value="OS05G0165500 PROTEIN"/>
    <property type="match status" value="1"/>
</dbReference>
<sequence>MPVSIRPSSHSLSPSKPPLPLTNQGDDGGKLLSRLVSKESSSVANSSFRVYYAGVAGAVPFVWESQPGTPKHALFASDSFSDLPPLTPPPSSFRRTPTSNTKQPAKSTVRISSSFLHWILGKVRVKRLRSSPAVALSASSSVPAGLGFFPVKPILDYRGRRSRFLSQGSFDSINPIDDGVEETNMAGPQQPEGWCFAISRRMRS</sequence>
<dbReference type="AlphaFoldDB" id="A0AAN7Q5I4"/>
<evidence type="ECO:0000256" key="1">
    <source>
        <dbReference type="SAM" id="MobiDB-lite"/>
    </source>
</evidence>
<organism evidence="2 3">
    <name type="scientific">Trapa incisa</name>
    <dbReference type="NCBI Taxonomy" id="236973"/>
    <lineage>
        <taxon>Eukaryota</taxon>
        <taxon>Viridiplantae</taxon>
        <taxon>Streptophyta</taxon>
        <taxon>Embryophyta</taxon>
        <taxon>Tracheophyta</taxon>
        <taxon>Spermatophyta</taxon>
        <taxon>Magnoliopsida</taxon>
        <taxon>eudicotyledons</taxon>
        <taxon>Gunneridae</taxon>
        <taxon>Pentapetalae</taxon>
        <taxon>rosids</taxon>
        <taxon>malvids</taxon>
        <taxon>Myrtales</taxon>
        <taxon>Lythraceae</taxon>
        <taxon>Trapa</taxon>
    </lineage>
</organism>
<name>A0AAN7Q5I4_9MYRT</name>
<protein>
    <submittedName>
        <fullName evidence="2">Uncharacterized protein</fullName>
    </submittedName>
</protein>
<reference evidence="2 3" key="1">
    <citation type="journal article" date="2023" name="Hortic Res">
        <title>Pangenome of water caltrop reveals structural variations and asymmetric subgenome divergence after allopolyploidization.</title>
        <authorList>
            <person name="Zhang X."/>
            <person name="Chen Y."/>
            <person name="Wang L."/>
            <person name="Yuan Y."/>
            <person name="Fang M."/>
            <person name="Shi L."/>
            <person name="Lu R."/>
            <person name="Comes H.P."/>
            <person name="Ma Y."/>
            <person name="Chen Y."/>
            <person name="Huang G."/>
            <person name="Zhou Y."/>
            <person name="Zheng Z."/>
            <person name="Qiu Y."/>
        </authorList>
    </citation>
    <scope>NUCLEOTIDE SEQUENCE [LARGE SCALE GENOMIC DNA]</scope>
    <source>
        <tissue evidence="2">Roots</tissue>
    </source>
</reference>
<feature type="region of interest" description="Disordered" evidence="1">
    <location>
        <begin position="1"/>
        <end position="31"/>
    </location>
</feature>
<dbReference type="PANTHER" id="PTHR33257:SF4">
    <property type="entry name" value="EXPRESSED PROTEIN"/>
    <property type="match status" value="1"/>
</dbReference>
<gene>
    <name evidence="2" type="ORF">SAY87_022525</name>
</gene>
<feature type="compositionally biased region" description="Low complexity" evidence="1">
    <location>
        <begin position="1"/>
        <end position="14"/>
    </location>
</feature>
<proteinExistence type="predicted"/>
<evidence type="ECO:0000313" key="2">
    <source>
        <dbReference type="EMBL" id="KAK4759394.1"/>
    </source>
</evidence>
<dbReference type="Proteomes" id="UP001345219">
    <property type="component" value="Chromosome 17"/>
</dbReference>
<evidence type="ECO:0000313" key="3">
    <source>
        <dbReference type="Proteomes" id="UP001345219"/>
    </source>
</evidence>
<dbReference type="EMBL" id="JAXIOK010000011">
    <property type="protein sequence ID" value="KAK4759394.1"/>
    <property type="molecule type" value="Genomic_DNA"/>
</dbReference>
<feature type="region of interest" description="Disordered" evidence="1">
    <location>
        <begin position="79"/>
        <end position="106"/>
    </location>
</feature>
<comment type="caution">
    <text evidence="2">The sequence shown here is derived from an EMBL/GenBank/DDBJ whole genome shotgun (WGS) entry which is preliminary data.</text>
</comment>
<keyword evidence="3" id="KW-1185">Reference proteome</keyword>